<name>A0A0U4W1F1_9PSED</name>
<feature type="domain" description="Phospholipid/glycerol acyltransferase" evidence="15">
    <location>
        <begin position="304"/>
        <end position="431"/>
    </location>
</feature>
<evidence type="ECO:0000256" key="10">
    <source>
        <dbReference type="ARBA" id="ARBA00023209"/>
    </source>
</evidence>
<evidence type="ECO:0000256" key="5">
    <source>
        <dbReference type="ARBA" id="ARBA00013113"/>
    </source>
</evidence>
<evidence type="ECO:0000256" key="2">
    <source>
        <dbReference type="ARBA" id="ARBA00004765"/>
    </source>
</evidence>
<evidence type="ECO:0000256" key="13">
    <source>
        <dbReference type="ARBA" id="ARBA00048427"/>
    </source>
</evidence>
<evidence type="ECO:0000256" key="9">
    <source>
        <dbReference type="ARBA" id="ARBA00023136"/>
    </source>
</evidence>
<keyword evidence="7 14" id="KW-1003">Cell membrane</keyword>
<evidence type="ECO:0000256" key="11">
    <source>
        <dbReference type="ARBA" id="ARBA00023264"/>
    </source>
</evidence>
<evidence type="ECO:0000256" key="14">
    <source>
        <dbReference type="HAMAP-Rule" id="MF_00393"/>
    </source>
</evidence>
<evidence type="ECO:0000313" key="16">
    <source>
        <dbReference type="EMBL" id="ALZ83590.1"/>
    </source>
</evidence>
<keyword evidence="10 14" id="KW-0594">Phospholipid biosynthesis</keyword>
<protein>
    <recommendedName>
        <fullName evidence="6 14">Glycerol-3-phosphate acyltransferase</fullName>
        <shortName evidence="14">GPAT</shortName>
        <ecNumber evidence="5 14">2.3.1.15</ecNumber>
    </recommendedName>
</protein>
<dbReference type="InterPro" id="IPR045520">
    <property type="entry name" value="GPAT/DHAPAT_C"/>
</dbReference>
<keyword evidence="12 14" id="KW-0012">Acyltransferase</keyword>
<dbReference type="PIRSF" id="PIRSF500064">
    <property type="entry name" value="GPAT"/>
    <property type="match status" value="1"/>
</dbReference>
<dbReference type="EC" id="2.3.1.15" evidence="5 14"/>
<dbReference type="CDD" id="cd07993">
    <property type="entry name" value="LPLAT_DHAPAT-like"/>
    <property type="match status" value="1"/>
</dbReference>
<evidence type="ECO:0000313" key="17">
    <source>
        <dbReference type="Proteomes" id="UP000064137"/>
    </source>
</evidence>
<dbReference type="PIRSF" id="PIRSF000437">
    <property type="entry name" value="GPAT_DHAPAT"/>
    <property type="match status" value="1"/>
</dbReference>
<sequence>MTRSPLRLLAFSLLKRLLYLWVRSETTQAASLLSRIDPSKPVLYVLPEASLSDLAVLDRECRKAGLPRPLRPLVLGSRTEPLAYFNAVGKANWRGRPARRSVPPTLRRVVTAVTEQGLADVQLVPVSVFWGQSPDRETSPWKLLWADNWVVTGRLRKLARILVLGRLTRVQFSKPLSLGELAAQRPDPQRLERLVMRRLRIHFRNVRQAVIGPDLSHRRTLLRGLLRAPQVRATIAREITQRKATPGRIEDEAAHYAREIASDFSYPVVRCLDVGLRWFWNSIYDGVKVSHIERIQEMAPGHTVVYVPCHRSHIDYLLLSYLLFQNGLTPPHIAAGINLDMPVVGNILRRGGAFFMRRSFKGNALYAAVFNEYLHSLFSRGFSTEYFVEGGRSRTGRTLQPRTGMLAMTLRSFLRDSRRPIVFVPVYIGYEKVFEGRTYLGELRGATKKKESLFDLVKVFGALRQRFGRVWVNFGEPIPLQGFLDARRPGWRDEPLDEDLKPAWFNPVTHELGERVVRRINAAAAVTPVNLVALALLSTNRQALDEGALVRAIDLYLDLLRRVPYSNSVTLPEGDGQAIIEEVRGLGFLAEQQDALGRILYLDEQNAVLMTYYRNNVLHLFAIPALIASFFQNTGRMTRELIHRFALALYPYLQAELFIHWERDELPLVLDGWLEAMVERGLLRIEDDVFVRAAPSSRQFVRLTLLARAILQTLQRYYMTTALILNHGQNSLTAPQLEELCTVMAQRLSVLHGLNAPEFFDKSLFRHFIQTLLAEGVLRKADDGTLGHHELLGELAEGAGKRVLPAEIRLSIRQVALDRPDAPDLPDPETLPVASN</sequence>
<dbReference type="EMBL" id="CP013987">
    <property type="protein sequence ID" value="ALZ83590.1"/>
    <property type="molecule type" value="Genomic_DNA"/>
</dbReference>
<dbReference type="Pfam" id="PF19277">
    <property type="entry name" value="GPAT_C"/>
    <property type="match status" value="1"/>
</dbReference>
<evidence type="ECO:0000259" key="15">
    <source>
        <dbReference type="SMART" id="SM00563"/>
    </source>
</evidence>
<dbReference type="GO" id="GO:0016024">
    <property type="term" value="P:CDP-diacylglycerol biosynthetic process"/>
    <property type="evidence" value="ECO:0007669"/>
    <property type="project" value="UniProtKB-UniRule"/>
</dbReference>
<dbReference type="PANTHER" id="PTHR12563">
    <property type="entry name" value="GLYCEROL-3-PHOSPHATE ACYLTRANSFERASE"/>
    <property type="match status" value="1"/>
</dbReference>
<feature type="short sequence motif" description="HXXXXD motif" evidence="14">
    <location>
        <begin position="309"/>
        <end position="314"/>
    </location>
</feature>
<dbReference type="AlphaFoldDB" id="A0A0U4W1F1"/>
<dbReference type="NCBIfam" id="NF003441">
    <property type="entry name" value="PRK04974.1"/>
    <property type="match status" value="1"/>
</dbReference>
<dbReference type="GO" id="GO:0004366">
    <property type="term" value="F:glycerol-3-phosphate O-acyltransferase activity"/>
    <property type="evidence" value="ECO:0007669"/>
    <property type="project" value="UniProtKB-UniRule"/>
</dbReference>
<dbReference type="KEGG" id="por:APT59_04990"/>
<comment type="subcellular location">
    <subcellularLocation>
        <location evidence="1 14">Cell membrane</location>
        <topology evidence="1 14">Peripheral membrane protein</topology>
        <orientation evidence="1 14">Cytoplasmic side</orientation>
    </subcellularLocation>
</comment>
<dbReference type="Proteomes" id="UP000064137">
    <property type="component" value="Chromosome"/>
</dbReference>
<dbReference type="InterPro" id="IPR041728">
    <property type="entry name" value="GPAT/DHAPAT_LPLAT"/>
</dbReference>
<accession>A0A0U4W1F1</accession>
<dbReference type="RefSeq" id="WP_059313842.1">
    <property type="nucleotide sequence ID" value="NZ_CP013987.1"/>
</dbReference>
<dbReference type="GO" id="GO:0005886">
    <property type="term" value="C:plasma membrane"/>
    <property type="evidence" value="ECO:0007669"/>
    <property type="project" value="UniProtKB-SubCell"/>
</dbReference>
<dbReference type="InterPro" id="IPR002123">
    <property type="entry name" value="Plipid/glycerol_acylTrfase"/>
</dbReference>
<dbReference type="OrthoDB" id="335193at2"/>
<gene>
    <name evidence="14" type="primary">plsB</name>
    <name evidence="16" type="ORF">APT59_04990</name>
</gene>
<reference evidence="16 17" key="1">
    <citation type="submission" date="2016-01" db="EMBL/GenBank/DDBJ databases">
        <title>Annotation of Pseudomonas oryzihabitans USDA-ARS-USMARC-56511.</title>
        <authorList>
            <person name="Harhay G.P."/>
            <person name="Harhay D.M."/>
            <person name="Smith T.P.L."/>
            <person name="Bono J.L."/>
            <person name="Heaton M.P."/>
            <person name="Clawson M.L."/>
            <person name="Chitko-Mckown C.G."/>
            <person name="Capik S.F."/>
            <person name="DeDonder K.D."/>
            <person name="Apley M.D."/>
            <person name="Lubbers B.V."/>
            <person name="White B.J."/>
            <person name="Larson R.L."/>
        </authorList>
    </citation>
    <scope>NUCLEOTIDE SEQUENCE [LARGE SCALE GENOMIC DNA]</scope>
    <source>
        <strain evidence="16 17">USDA-ARS-USMARC-56511</strain>
    </source>
</reference>
<evidence type="ECO:0000256" key="12">
    <source>
        <dbReference type="ARBA" id="ARBA00023315"/>
    </source>
</evidence>
<dbReference type="GO" id="GO:0006631">
    <property type="term" value="P:fatty acid metabolic process"/>
    <property type="evidence" value="ECO:0007669"/>
    <property type="project" value="TreeGrafter"/>
</dbReference>
<comment type="similarity">
    <text evidence="4 14">Belongs to the GPAT/DAPAT family.</text>
</comment>
<dbReference type="SUPFAM" id="SSF69593">
    <property type="entry name" value="Glycerol-3-phosphate (1)-acyltransferase"/>
    <property type="match status" value="1"/>
</dbReference>
<evidence type="ECO:0000256" key="3">
    <source>
        <dbReference type="ARBA" id="ARBA00005189"/>
    </source>
</evidence>
<keyword evidence="8 14" id="KW-0808">Transferase</keyword>
<dbReference type="Pfam" id="PF01553">
    <property type="entry name" value="Acyltransferase"/>
    <property type="match status" value="1"/>
</dbReference>
<comment type="pathway">
    <text evidence="3">Lipid metabolism.</text>
</comment>
<keyword evidence="14" id="KW-0443">Lipid metabolism</keyword>
<evidence type="ECO:0000256" key="7">
    <source>
        <dbReference type="ARBA" id="ARBA00022475"/>
    </source>
</evidence>
<keyword evidence="9 14" id="KW-0472">Membrane</keyword>
<comment type="catalytic activity">
    <reaction evidence="13 14">
        <text>sn-glycerol 3-phosphate + an acyl-CoA = a 1-acyl-sn-glycero-3-phosphate + CoA</text>
        <dbReference type="Rhea" id="RHEA:15325"/>
        <dbReference type="ChEBI" id="CHEBI:57287"/>
        <dbReference type="ChEBI" id="CHEBI:57597"/>
        <dbReference type="ChEBI" id="CHEBI:57970"/>
        <dbReference type="ChEBI" id="CHEBI:58342"/>
        <dbReference type="EC" id="2.3.1.15"/>
    </reaction>
</comment>
<comment type="domain">
    <text evidence="14">The HXXXXD motif is essential for acyltransferase activity and may constitute the binding site for the phosphate moiety of the glycerol-3-phosphate.</text>
</comment>
<dbReference type="UniPathway" id="UPA00557">
    <property type="reaction ID" value="UER00612"/>
</dbReference>
<dbReference type="SMART" id="SM00563">
    <property type="entry name" value="PlsC"/>
    <property type="match status" value="1"/>
</dbReference>
<organism evidence="16 17">
    <name type="scientific">Pseudomonas oryzihabitans</name>
    <dbReference type="NCBI Taxonomy" id="47885"/>
    <lineage>
        <taxon>Bacteria</taxon>
        <taxon>Pseudomonadati</taxon>
        <taxon>Pseudomonadota</taxon>
        <taxon>Gammaproteobacteria</taxon>
        <taxon>Pseudomonadales</taxon>
        <taxon>Pseudomonadaceae</taxon>
        <taxon>Pseudomonas</taxon>
    </lineage>
</organism>
<keyword evidence="14" id="KW-0444">Lipid biosynthesis</keyword>
<proteinExistence type="inferred from homology"/>
<dbReference type="NCBIfam" id="TIGR03703">
    <property type="entry name" value="plsB"/>
    <property type="match status" value="1"/>
</dbReference>
<evidence type="ECO:0000256" key="6">
    <source>
        <dbReference type="ARBA" id="ARBA00013432"/>
    </source>
</evidence>
<dbReference type="InterPro" id="IPR022284">
    <property type="entry name" value="GPAT/DHAPAT"/>
</dbReference>
<evidence type="ECO:0000256" key="8">
    <source>
        <dbReference type="ARBA" id="ARBA00022679"/>
    </source>
</evidence>
<evidence type="ECO:0000256" key="4">
    <source>
        <dbReference type="ARBA" id="ARBA00007937"/>
    </source>
</evidence>
<comment type="pathway">
    <text evidence="2 14">Phospholipid metabolism; CDP-diacylglycerol biosynthesis; CDP-diacylglycerol from sn-glycerol 3-phosphate: step 1/3.</text>
</comment>
<dbReference type="InterPro" id="IPR028354">
    <property type="entry name" value="GPAT_PlsB"/>
</dbReference>
<evidence type="ECO:0000256" key="1">
    <source>
        <dbReference type="ARBA" id="ARBA00004413"/>
    </source>
</evidence>
<dbReference type="PANTHER" id="PTHR12563:SF17">
    <property type="entry name" value="DIHYDROXYACETONE PHOSPHATE ACYLTRANSFERASE"/>
    <property type="match status" value="1"/>
</dbReference>
<keyword evidence="11 14" id="KW-1208">Phospholipid metabolism</keyword>
<dbReference type="HAMAP" id="MF_00393">
    <property type="entry name" value="Glyc3P_acyltrans"/>
    <property type="match status" value="1"/>
</dbReference>